<dbReference type="SUPFAM" id="SSF69796">
    <property type="entry name" value="Thymidylate synthase-complementing protein Thy1"/>
    <property type="match status" value="2"/>
</dbReference>
<name>A0A0F9N8M4_9ZZZZ</name>
<proteinExistence type="predicted"/>
<dbReference type="InterPro" id="IPR001468">
    <property type="entry name" value="Indole-3-GlycerolPSynthase_CS"/>
</dbReference>
<dbReference type="GO" id="GO:0004425">
    <property type="term" value="F:indole-3-glycerol-phosphate synthase activity"/>
    <property type="evidence" value="ECO:0007669"/>
    <property type="project" value="InterPro"/>
</dbReference>
<dbReference type="PROSITE" id="PS51331">
    <property type="entry name" value="THYX"/>
    <property type="match status" value="2"/>
</dbReference>
<dbReference type="GO" id="GO:0006568">
    <property type="term" value="P:L-tryptophan metabolic process"/>
    <property type="evidence" value="ECO:0007669"/>
    <property type="project" value="InterPro"/>
</dbReference>
<sequence>MNVILAGYNVDREVIEELKKSSPSREDVTPETLAASYARISRDPRPVNELRAVARAEVEKARRSNQNIIFKMGHHSVAEHAVFNFDIIGVSRLAVEEIEKFRLCSYTEKSQRYIALKDDLFIPEEIKNSGKQSVFVRTIKAQNSLYSKLYKKLRAYFLEKNKEAARSSKKHFMLEGWAREDARYVVSLATKGQLGMTVNARNLEFLIRRFASQKMAELKEFNQKIYALAKEVAPSIILFTEANDFDSKTYTGIKKKAQFFLESSRKSKELVCLVDFTKEADAKLIASLLHTSSILPYEECFRKAKNLSLEEKEEFLKSAFKYMEFYDTPLREFEYVNLTYDLIISASCYAQLKRHRMATLTAQKYDPELGVTVPSSIEDIGLKKEFMEMMEETNHVYSLLKENMDQGAEYVLTNAHRRRVLLKVNARELYHISRLREDATAQWDIRRTAGAMSRLAKKVMPLTCLLMGGKDSYSKIYKDIFGKPPKLSPPE</sequence>
<dbReference type="GO" id="GO:0050660">
    <property type="term" value="F:flavin adenine dinucleotide binding"/>
    <property type="evidence" value="ECO:0007669"/>
    <property type="project" value="InterPro"/>
</dbReference>
<gene>
    <name evidence="1" type="ORF">LCGC14_0997890</name>
</gene>
<accession>A0A0F9N8M4</accession>
<evidence type="ECO:0008006" key="2">
    <source>
        <dbReference type="Google" id="ProtNLM"/>
    </source>
</evidence>
<comment type="caution">
    <text evidence="1">The sequence shown here is derived from an EMBL/GenBank/DDBJ whole genome shotgun (WGS) entry which is preliminary data.</text>
</comment>
<protein>
    <recommendedName>
        <fullName evidence="2">FAD-dependent thymidylate synthase</fullName>
    </recommendedName>
</protein>
<dbReference type="PANTHER" id="PTHR34934:SF1">
    <property type="entry name" value="FLAVIN-DEPENDENT THYMIDYLATE SYNTHASE"/>
    <property type="match status" value="1"/>
</dbReference>
<dbReference type="PROSITE" id="PS00614">
    <property type="entry name" value="IGPS"/>
    <property type="match status" value="1"/>
</dbReference>
<dbReference type="CDD" id="cd20175">
    <property type="entry name" value="ThyX"/>
    <property type="match status" value="2"/>
</dbReference>
<dbReference type="InterPro" id="IPR036098">
    <property type="entry name" value="Thymidylate_synthase_ThyX_sf"/>
</dbReference>
<dbReference type="GO" id="GO:0004799">
    <property type="term" value="F:thymidylate synthase activity"/>
    <property type="evidence" value="ECO:0007669"/>
    <property type="project" value="TreeGrafter"/>
</dbReference>
<dbReference type="GO" id="GO:0070402">
    <property type="term" value="F:NADPH binding"/>
    <property type="evidence" value="ECO:0007669"/>
    <property type="project" value="TreeGrafter"/>
</dbReference>
<dbReference type="GO" id="GO:0050797">
    <property type="term" value="F:thymidylate synthase (FAD) activity"/>
    <property type="evidence" value="ECO:0007669"/>
    <property type="project" value="InterPro"/>
</dbReference>
<dbReference type="PANTHER" id="PTHR34934">
    <property type="entry name" value="FLAVIN-DEPENDENT THYMIDYLATE SYNTHASE"/>
    <property type="match status" value="1"/>
</dbReference>
<dbReference type="GO" id="GO:0006231">
    <property type="term" value="P:dTMP biosynthetic process"/>
    <property type="evidence" value="ECO:0007669"/>
    <property type="project" value="InterPro"/>
</dbReference>
<dbReference type="Pfam" id="PF02511">
    <property type="entry name" value="Thy1"/>
    <property type="match status" value="2"/>
</dbReference>
<dbReference type="Gene3D" id="3.30.1360.170">
    <property type="match status" value="2"/>
</dbReference>
<organism evidence="1">
    <name type="scientific">marine sediment metagenome</name>
    <dbReference type="NCBI Taxonomy" id="412755"/>
    <lineage>
        <taxon>unclassified sequences</taxon>
        <taxon>metagenomes</taxon>
        <taxon>ecological metagenomes</taxon>
    </lineage>
</organism>
<dbReference type="EMBL" id="LAZR01003836">
    <property type="protein sequence ID" value="KKN14259.1"/>
    <property type="molecule type" value="Genomic_DNA"/>
</dbReference>
<evidence type="ECO:0000313" key="1">
    <source>
        <dbReference type="EMBL" id="KKN14259.1"/>
    </source>
</evidence>
<dbReference type="InterPro" id="IPR003669">
    <property type="entry name" value="Thymidylate_synthase_ThyX"/>
</dbReference>
<reference evidence="1" key="1">
    <citation type="journal article" date="2015" name="Nature">
        <title>Complex archaea that bridge the gap between prokaryotes and eukaryotes.</title>
        <authorList>
            <person name="Spang A."/>
            <person name="Saw J.H."/>
            <person name="Jorgensen S.L."/>
            <person name="Zaremba-Niedzwiedzka K."/>
            <person name="Martijn J."/>
            <person name="Lind A.E."/>
            <person name="van Eijk R."/>
            <person name="Schleper C."/>
            <person name="Guy L."/>
            <person name="Ettema T.J."/>
        </authorList>
    </citation>
    <scope>NUCLEOTIDE SEQUENCE</scope>
</reference>
<dbReference type="AlphaFoldDB" id="A0A0F9N8M4"/>